<accession>A0AAV6PFB4</accession>
<comment type="caution">
    <text evidence="1">The sequence shown here is derived from an EMBL/GenBank/DDBJ whole genome shotgun (WGS) entry which is preliminary data.</text>
</comment>
<protein>
    <submittedName>
        <fullName evidence="1">Uncharacterized protein</fullName>
    </submittedName>
</protein>
<gene>
    <name evidence="1" type="ORF">JOB18_045244</name>
</gene>
<name>A0AAV6PFB4_SOLSE</name>
<dbReference type="EMBL" id="JAGKHQ010001467">
    <property type="protein sequence ID" value="KAG7456371.1"/>
    <property type="molecule type" value="Genomic_DNA"/>
</dbReference>
<organism evidence="1 2">
    <name type="scientific">Solea senegalensis</name>
    <name type="common">Senegalese sole</name>
    <dbReference type="NCBI Taxonomy" id="28829"/>
    <lineage>
        <taxon>Eukaryota</taxon>
        <taxon>Metazoa</taxon>
        <taxon>Chordata</taxon>
        <taxon>Craniata</taxon>
        <taxon>Vertebrata</taxon>
        <taxon>Euteleostomi</taxon>
        <taxon>Actinopterygii</taxon>
        <taxon>Neopterygii</taxon>
        <taxon>Teleostei</taxon>
        <taxon>Neoteleostei</taxon>
        <taxon>Acanthomorphata</taxon>
        <taxon>Carangaria</taxon>
        <taxon>Pleuronectiformes</taxon>
        <taxon>Pleuronectoidei</taxon>
        <taxon>Soleidae</taxon>
        <taxon>Solea</taxon>
    </lineage>
</organism>
<dbReference type="Proteomes" id="UP000693946">
    <property type="component" value="Unassembled WGS sequence"/>
</dbReference>
<evidence type="ECO:0000313" key="2">
    <source>
        <dbReference type="Proteomes" id="UP000693946"/>
    </source>
</evidence>
<evidence type="ECO:0000313" key="1">
    <source>
        <dbReference type="EMBL" id="KAG7456371.1"/>
    </source>
</evidence>
<dbReference type="AlphaFoldDB" id="A0AAV6PFB4"/>
<proteinExistence type="predicted"/>
<reference evidence="1 2" key="1">
    <citation type="journal article" date="2021" name="Sci. Rep.">
        <title>Chromosome anchoring in Senegalese sole (Solea senegalensis) reveals sex-associated markers and genome rearrangements in flatfish.</title>
        <authorList>
            <person name="Guerrero-Cozar I."/>
            <person name="Gomez-Garrido J."/>
            <person name="Berbel C."/>
            <person name="Martinez-Blanch J.F."/>
            <person name="Alioto T."/>
            <person name="Claros M.G."/>
            <person name="Gagnaire P.A."/>
            <person name="Manchado M."/>
        </authorList>
    </citation>
    <scope>NUCLEOTIDE SEQUENCE [LARGE SCALE GENOMIC DNA]</scope>
    <source>
        <strain evidence="1">Sse05_10M</strain>
    </source>
</reference>
<sequence>MDSMVGVVVNALDFGTRRPWFDTHMEQASFCSFSCSPPRFSGLLPHSINHLPLCPPLEGHGGCCAKLSCHRVIGGVHPGLLASPFKTCNTVNLHLNIHFT</sequence>
<keyword evidence="2" id="KW-1185">Reference proteome</keyword>